<proteinExistence type="predicted"/>
<accession>A0AAD5S8P1</accession>
<keyword evidence="1" id="KW-0472">Membrane</keyword>
<gene>
    <name evidence="3" type="ORF">HK097_009592</name>
</gene>
<evidence type="ECO:0000256" key="2">
    <source>
        <dbReference type="SAM" id="SignalP"/>
    </source>
</evidence>
<evidence type="ECO:0000256" key="1">
    <source>
        <dbReference type="SAM" id="Phobius"/>
    </source>
</evidence>
<feature type="transmembrane region" description="Helical" evidence="1">
    <location>
        <begin position="65"/>
        <end position="85"/>
    </location>
</feature>
<feature type="chain" id="PRO_5042160363" evidence="2">
    <location>
        <begin position="20"/>
        <end position="183"/>
    </location>
</feature>
<protein>
    <submittedName>
        <fullName evidence="3">Uncharacterized protein</fullName>
    </submittedName>
</protein>
<name>A0AAD5S8P1_9FUNG</name>
<organism evidence="3 4">
    <name type="scientific">Rhizophlyctis rosea</name>
    <dbReference type="NCBI Taxonomy" id="64517"/>
    <lineage>
        <taxon>Eukaryota</taxon>
        <taxon>Fungi</taxon>
        <taxon>Fungi incertae sedis</taxon>
        <taxon>Chytridiomycota</taxon>
        <taxon>Chytridiomycota incertae sedis</taxon>
        <taxon>Chytridiomycetes</taxon>
        <taxon>Rhizophlyctidales</taxon>
        <taxon>Rhizophlyctidaceae</taxon>
        <taxon>Rhizophlyctis</taxon>
    </lineage>
</organism>
<feature type="signal peptide" evidence="2">
    <location>
        <begin position="1"/>
        <end position="19"/>
    </location>
</feature>
<keyword evidence="1" id="KW-0812">Transmembrane</keyword>
<feature type="transmembrane region" description="Helical" evidence="1">
    <location>
        <begin position="137"/>
        <end position="158"/>
    </location>
</feature>
<feature type="transmembrane region" description="Helical" evidence="1">
    <location>
        <begin position="97"/>
        <end position="117"/>
    </location>
</feature>
<sequence>MPRVIPVTLIGVLAGRLWASALHDHVWWPYLFTAEPGSLKSKVTAIQRSEAMNFYHSWATQPPKFLYATLIIVALVALSLLAALLQKPTQKPQNLASLLSFLAFIGIQALKVVPQIPKFQYHTRPTPDKEAAMLFDLAFWNALSLAAIVGTILFQIVAEDEEGEVRVKKRKKVRAEVVEVKKD</sequence>
<dbReference type="AlphaFoldDB" id="A0AAD5S8P1"/>
<evidence type="ECO:0000313" key="3">
    <source>
        <dbReference type="EMBL" id="KAJ3049405.1"/>
    </source>
</evidence>
<evidence type="ECO:0000313" key="4">
    <source>
        <dbReference type="Proteomes" id="UP001212841"/>
    </source>
</evidence>
<comment type="caution">
    <text evidence="3">The sequence shown here is derived from an EMBL/GenBank/DDBJ whole genome shotgun (WGS) entry which is preliminary data.</text>
</comment>
<dbReference type="Proteomes" id="UP001212841">
    <property type="component" value="Unassembled WGS sequence"/>
</dbReference>
<keyword evidence="2" id="KW-0732">Signal</keyword>
<dbReference type="EMBL" id="JADGJD010000649">
    <property type="protein sequence ID" value="KAJ3049405.1"/>
    <property type="molecule type" value="Genomic_DNA"/>
</dbReference>
<keyword evidence="4" id="KW-1185">Reference proteome</keyword>
<reference evidence="3" key="1">
    <citation type="submission" date="2020-05" db="EMBL/GenBank/DDBJ databases">
        <title>Phylogenomic resolution of chytrid fungi.</title>
        <authorList>
            <person name="Stajich J.E."/>
            <person name="Amses K."/>
            <person name="Simmons R."/>
            <person name="Seto K."/>
            <person name="Myers J."/>
            <person name="Bonds A."/>
            <person name="Quandt C.A."/>
            <person name="Barry K."/>
            <person name="Liu P."/>
            <person name="Grigoriev I."/>
            <person name="Longcore J.E."/>
            <person name="James T.Y."/>
        </authorList>
    </citation>
    <scope>NUCLEOTIDE SEQUENCE</scope>
    <source>
        <strain evidence="3">JEL0318</strain>
    </source>
</reference>
<keyword evidence="1" id="KW-1133">Transmembrane helix</keyword>